<dbReference type="Gene3D" id="3.40.50.300">
    <property type="entry name" value="P-loop containing nucleotide triphosphate hydrolases"/>
    <property type="match status" value="1"/>
</dbReference>
<proteinExistence type="predicted"/>
<dbReference type="InterPro" id="IPR050625">
    <property type="entry name" value="ParA/MinD_ATPase"/>
</dbReference>
<dbReference type="InterPro" id="IPR022521">
    <property type="entry name" value="Rv3660c"/>
</dbReference>
<dbReference type="KEGG" id="cga:Celgi_2629"/>
<organism evidence="1 2">
    <name type="scientific">Cellulomonas gilvus (strain ATCC 13127 / NRRL B-14078)</name>
    <name type="common">Cellvibrio gilvus</name>
    <dbReference type="NCBI Taxonomy" id="593907"/>
    <lineage>
        <taxon>Bacteria</taxon>
        <taxon>Bacillati</taxon>
        <taxon>Actinomycetota</taxon>
        <taxon>Actinomycetes</taxon>
        <taxon>Micrococcales</taxon>
        <taxon>Cellulomonadaceae</taxon>
        <taxon>Cellulomonas</taxon>
    </lineage>
</organism>
<dbReference type="PANTHER" id="PTHR43384:SF11">
    <property type="entry name" value="SEPTUM SITE DETERMINING PROTEIN"/>
    <property type="match status" value="1"/>
</dbReference>
<sequence length="261" mass="25647">MARGTGGRRTTAAPLDGFVGGSGAAGGGGRATVIGVVGGRGGAGASTFAAALAARFARSTATALVDLDRSSAGVDVLLALEDADGVRWPDLAGARGDVDGTQVVALLPRWGPCAVLSADRLRPAPPEPAVVSDVLHALTGVCGVLVLDLDRSGVVSGESVAAACDVLVVVAPRDLRTVAGVLALRPQLVGHGAPTGVVAAGPAPGGLGAAELAQAVDLPLLGRLPVDRRTAAASERGGLPLTGGVARAAARVARELVRELR</sequence>
<dbReference type="Proteomes" id="UP000000485">
    <property type="component" value="Chromosome"/>
</dbReference>
<keyword evidence="2" id="KW-1185">Reference proteome</keyword>
<dbReference type="HOGENOM" id="CLU_082953_0_0_11"/>
<dbReference type="NCBIfam" id="TIGR03815">
    <property type="entry name" value="CpaE_hom_Actino"/>
    <property type="match status" value="1"/>
</dbReference>
<dbReference type="GO" id="GO:0005829">
    <property type="term" value="C:cytosol"/>
    <property type="evidence" value="ECO:0007669"/>
    <property type="project" value="TreeGrafter"/>
</dbReference>
<accession>F8A3T6</accession>
<dbReference type="STRING" id="593907.Celgi_2629"/>
<dbReference type="GO" id="GO:0016887">
    <property type="term" value="F:ATP hydrolysis activity"/>
    <property type="evidence" value="ECO:0007669"/>
    <property type="project" value="TreeGrafter"/>
</dbReference>
<dbReference type="eggNOG" id="COG4963">
    <property type="taxonomic scope" value="Bacteria"/>
</dbReference>
<dbReference type="RefSeq" id="WP_013884645.1">
    <property type="nucleotide sequence ID" value="NC_015671.1"/>
</dbReference>
<dbReference type="GO" id="GO:0005524">
    <property type="term" value="F:ATP binding"/>
    <property type="evidence" value="ECO:0007669"/>
    <property type="project" value="TreeGrafter"/>
</dbReference>
<name>F8A3T6_CELGA</name>
<dbReference type="PANTHER" id="PTHR43384">
    <property type="entry name" value="SEPTUM SITE-DETERMINING PROTEIN MIND HOMOLOG, CHLOROPLASTIC-RELATED"/>
    <property type="match status" value="1"/>
</dbReference>
<protein>
    <submittedName>
        <fullName evidence="1">Flp pilus assembly protein FlpE</fullName>
    </submittedName>
</protein>
<evidence type="ECO:0000313" key="2">
    <source>
        <dbReference type="Proteomes" id="UP000000485"/>
    </source>
</evidence>
<dbReference type="SUPFAM" id="SSF52540">
    <property type="entry name" value="P-loop containing nucleoside triphosphate hydrolases"/>
    <property type="match status" value="1"/>
</dbReference>
<evidence type="ECO:0000313" key="1">
    <source>
        <dbReference type="EMBL" id="AEI13128.1"/>
    </source>
</evidence>
<reference evidence="2" key="1">
    <citation type="submission" date="2011-04" db="EMBL/GenBank/DDBJ databases">
        <title>Complete sequence of Cellvibrio gilvus ATCC 13127.</title>
        <authorList>
            <person name="Lucas S."/>
            <person name="Han J."/>
            <person name="Lapidus A."/>
            <person name="Cheng J.-F."/>
            <person name="Goodwin L."/>
            <person name="Pitluck S."/>
            <person name="Peters L."/>
            <person name="Munk A."/>
            <person name="Detter J.C."/>
            <person name="Han C."/>
            <person name="Tapia R."/>
            <person name="Land M."/>
            <person name="Hauser L."/>
            <person name="Kyrpides N."/>
            <person name="Ivanova N."/>
            <person name="Ovchinnikova G."/>
            <person name="Pagani I."/>
            <person name="Mead D."/>
            <person name="Brumm P."/>
            <person name="Woyke T."/>
        </authorList>
    </citation>
    <scope>NUCLEOTIDE SEQUENCE [LARGE SCALE GENOMIC DNA]</scope>
    <source>
        <strain evidence="2">ATCC 13127 / NRRL B-14078</strain>
    </source>
</reference>
<dbReference type="AlphaFoldDB" id="F8A3T6"/>
<dbReference type="GO" id="GO:0009898">
    <property type="term" value="C:cytoplasmic side of plasma membrane"/>
    <property type="evidence" value="ECO:0007669"/>
    <property type="project" value="TreeGrafter"/>
</dbReference>
<gene>
    <name evidence="1" type="ordered locus">Celgi_2629</name>
</gene>
<dbReference type="GO" id="GO:0051782">
    <property type="term" value="P:negative regulation of cell division"/>
    <property type="evidence" value="ECO:0007669"/>
    <property type="project" value="TreeGrafter"/>
</dbReference>
<dbReference type="InterPro" id="IPR027417">
    <property type="entry name" value="P-loop_NTPase"/>
</dbReference>
<dbReference type="EMBL" id="CP002665">
    <property type="protein sequence ID" value="AEI13128.1"/>
    <property type="molecule type" value="Genomic_DNA"/>
</dbReference>